<evidence type="ECO:0008006" key="3">
    <source>
        <dbReference type="Google" id="ProtNLM"/>
    </source>
</evidence>
<evidence type="ECO:0000313" key="2">
    <source>
        <dbReference type="Proteomes" id="UP000600799"/>
    </source>
</evidence>
<name>A0ABS0HK88_9SPHN</name>
<keyword evidence="2" id="KW-1185">Reference proteome</keyword>
<dbReference type="Gene3D" id="3.40.1410.10">
    <property type="entry name" value="Chorismate lyase-like"/>
    <property type="match status" value="1"/>
</dbReference>
<dbReference type="InterPro" id="IPR028978">
    <property type="entry name" value="Chorismate_lyase_/UTRA_dom_sf"/>
</dbReference>
<reference evidence="1 2" key="1">
    <citation type="submission" date="2020-11" db="EMBL/GenBank/DDBJ databases">
        <title>The genome sequence of Novosphingobium sp. 1Y9A.</title>
        <authorList>
            <person name="Liu Y."/>
        </authorList>
    </citation>
    <scope>NUCLEOTIDE SEQUENCE [LARGE SCALE GENOMIC DNA]</scope>
    <source>
        <strain evidence="1 2">1Y9A</strain>
    </source>
</reference>
<dbReference type="EMBL" id="JADQDC010000014">
    <property type="protein sequence ID" value="MBF9152663.1"/>
    <property type="molecule type" value="Genomic_DNA"/>
</dbReference>
<accession>A0ABS0HK88</accession>
<comment type="caution">
    <text evidence="1">The sequence shown here is derived from an EMBL/GenBank/DDBJ whole genome shotgun (WGS) entry which is preliminary data.</text>
</comment>
<sequence length="184" mass="19730">MRRLRPEAVALATFATLALTGCGIGGIKDFEKTLASNDSATAALGQWCAKRALAAPPVIRALADRSALIPASPAIRKRLGVSAEEPIAYRHVQLACGDQILSVAHNWYVPSRLTTEMNRTLTTSDKPFGKVVAPLAFRRDRLAQKQGAMPQCPADTILSHEAVLRTPDGKAISLVIECYTPGNL</sequence>
<evidence type="ECO:0000313" key="1">
    <source>
        <dbReference type="EMBL" id="MBF9152663.1"/>
    </source>
</evidence>
<proteinExistence type="predicted"/>
<organism evidence="1 2">
    <name type="scientific">Novosphingobium jiangmenense</name>
    <dbReference type="NCBI Taxonomy" id="2791981"/>
    <lineage>
        <taxon>Bacteria</taxon>
        <taxon>Pseudomonadati</taxon>
        <taxon>Pseudomonadota</taxon>
        <taxon>Alphaproteobacteria</taxon>
        <taxon>Sphingomonadales</taxon>
        <taxon>Sphingomonadaceae</taxon>
        <taxon>Novosphingobium</taxon>
    </lineage>
</organism>
<dbReference type="RefSeq" id="WP_196276961.1">
    <property type="nucleotide sequence ID" value="NZ_JADQDC010000014.1"/>
</dbReference>
<gene>
    <name evidence="1" type="ORF">I2488_16790</name>
</gene>
<dbReference type="PROSITE" id="PS51257">
    <property type="entry name" value="PROKAR_LIPOPROTEIN"/>
    <property type="match status" value="1"/>
</dbReference>
<protein>
    <recommendedName>
        <fullName evidence="3">Lipoprotein</fullName>
    </recommendedName>
</protein>
<dbReference type="Proteomes" id="UP000600799">
    <property type="component" value="Unassembled WGS sequence"/>
</dbReference>
<dbReference type="SUPFAM" id="SSF64288">
    <property type="entry name" value="Chorismate lyase-like"/>
    <property type="match status" value="1"/>
</dbReference>